<evidence type="ECO:0000256" key="2">
    <source>
        <dbReference type="SAM" id="SignalP"/>
    </source>
</evidence>
<reference evidence="4" key="1">
    <citation type="journal article" date="2020" name="Int. J. Syst. Evol. Microbiol.">
        <title>Capnocytophaga felis sp. nov. isolated from the feline oral cavity.</title>
        <authorList>
            <person name="Suzuki M."/>
            <person name="Umeda K."/>
            <person name="Kimura M."/>
            <person name="Imaoka K."/>
            <person name="Morikawa S."/>
            <person name="Maeda K."/>
        </authorList>
    </citation>
    <scope>NUCLEOTIDE SEQUENCE [LARGE SCALE GENOMIC DNA]</scope>
    <source>
        <strain evidence="4">KC07070</strain>
    </source>
</reference>
<sequence length="265" mass="30761">MKNTLKLSFLAVLFIAFVGCTKDNSDENKPNPEETKPQTEPEFTFDSTTHPLNVLQLNILNGFIGKPKMELINQLKTDKVSFEKNEDETEDDDEDITELTFIAEAKDAPFKRYKVKANFQNVADLDKRPYELYDGVASFEIVPVDEAGNKVTSTEFKKVFDYFHVRFNALQPSKKAYKYIRKRNDLPPYFVERDDYADFIQSMDNPNIEADGQIEWTNNPTPWAENSSKAKNTPTVVVKYDYDDKTYNVEIAFNYPNDFYKNIKK</sequence>
<feature type="compositionally biased region" description="Basic and acidic residues" evidence="1">
    <location>
        <begin position="24"/>
        <end position="39"/>
    </location>
</feature>
<dbReference type="OrthoDB" id="978436at2"/>
<organism evidence="3 4">
    <name type="scientific">Capnocytophaga felis</name>
    <dbReference type="NCBI Taxonomy" id="2267611"/>
    <lineage>
        <taxon>Bacteria</taxon>
        <taxon>Pseudomonadati</taxon>
        <taxon>Bacteroidota</taxon>
        <taxon>Flavobacteriia</taxon>
        <taxon>Flavobacteriales</taxon>
        <taxon>Flavobacteriaceae</taxon>
        <taxon>Capnocytophaga</taxon>
    </lineage>
</organism>
<evidence type="ECO:0000256" key="1">
    <source>
        <dbReference type="SAM" id="MobiDB-lite"/>
    </source>
</evidence>
<accession>A0A5M4B6X0</accession>
<dbReference type="EMBL" id="BLBC01000005">
    <property type="protein sequence ID" value="GET45100.1"/>
    <property type="molecule type" value="Genomic_DNA"/>
</dbReference>
<evidence type="ECO:0000313" key="3">
    <source>
        <dbReference type="EMBL" id="GET45100.1"/>
    </source>
</evidence>
<keyword evidence="4" id="KW-1185">Reference proteome</keyword>
<dbReference type="PROSITE" id="PS51257">
    <property type="entry name" value="PROKAR_LIPOPROTEIN"/>
    <property type="match status" value="1"/>
</dbReference>
<feature type="chain" id="PRO_5024294808" description="Lipoprotein" evidence="2">
    <location>
        <begin position="22"/>
        <end position="265"/>
    </location>
</feature>
<feature type="signal peptide" evidence="2">
    <location>
        <begin position="1"/>
        <end position="21"/>
    </location>
</feature>
<dbReference type="RefSeq" id="WP_155283796.1">
    <property type="nucleotide sequence ID" value="NZ_BLBC01000005.1"/>
</dbReference>
<evidence type="ECO:0008006" key="5">
    <source>
        <dbReference type="Google" id="ProtNLM"/>
    </source>
</evidence>
<keyword evidence="2" id="KW-0732">Signal</keyword>
<proteinExistence type="predicted"/>
<name>A0A5M4B6X0_9FLAO</name>
<protein>
    <recommendedName>
        <fullName evidence="5">Lipoprotein</fullName>
    </recommendedName>
</protein>
<dbReference type="AlphaFoldDB" id="A0A5M4B6X0"/>
<dbReference type="Proteomes" id="UP000398217">
    <property type="component" value="Unassembled WGS sequence"/>
</dbReference>
<comment type="caution">
    <text evidence="3">The sequence shown here is derived from an EMBL/GenBank/DDBJ whole genome shotgun (WGS) entry which is preliminary data.</text>
</comment>
<evidence type="ECO:0000313" key="4">
    <source>
        <dbReference type="Proteomes" id="UP000398217"/>
    </source>
</evidence>
<gene>
    <name evidence="3" type="ORF">RCZ01_04020</name>
</gene>
<feature type="region of interest" description="Disordered" evidence="1">
    <location>
        <begin position="24"/>
        <end position="47"/>
    </location>
</feature>